<dbReference type="GO" id="GO:0006015">
    <property type="term" value="P:5-phosphoribose 1-diphosphate biosynthetic process"/>
    <property type="evidence" value="ECO:0007669"/>
    <property type="project" value="TreeGrafter"/>
</dbReference>
<dbReference type="SMART" id="SM01400">
    <property type="entry name" value="Pribosyltran_N"/>
    <property type="match status" value="1"/>
</dbReference>
<keyword evidence="3" id="KW-0808">Transferase</keyword>
<sequence>MISYVTGYLATIEEPGFALPMKEAKVWTFPGGEVGVNVSGIDASGGSFVNVKAQIQNSDDIMALLNVTEAIRAAMGRPHMTLLLGYVPYARQDRRCNPGDAFSLKVFANLINSAGYDRVIVVDPHSEATLHLINNVEVVSQSSVFGGLLNRSDWEQYQIVAPDIGATKRTEQFAKETGARVIIRCNKKRDLQTGKIEGFEILNPSDINPELPLLVLDDICDGGATFRSVAKALRGYSEVLPDLFVTHGIFSKGVDCLLDDFGCIYTSDTLPQENHPELMVVPVEYSRAEKL</sequence>
<dbReference type="GO" id="GO:0004749">
    <property type="term" value="F:ribose phosphate diphosphokinase activity"/>
    <property type="evidence" value="ECO:0007669"/>
    <property type="project" value="TreeGrafter"/>
</dbReference>
<dbReference type="InterPro" id="IPR000836">
    <property type="entry name" value="PRTase_dom"/>
</dbReference>
<protein>
    <submittedName>
        <fullName evidence="3">Putative ribose-phosphate pyrophosphokinase</fullName>
    </submittedName>
</protein>
<dbReference type="InterPro" id="IPR005946">
    <property type="entry name" value="Rib-P_diPkinase"/>
</dbReference>
<dbReference type="GO" id="GO:0006164">
    <property type="term" value="P:purine nucleotide biosynthetic process"/>
    <property type="evidence" value="ECO:0007669"/>
    <property type="project" value="TreeGrafter"/>
</dbReference>
<dbReference type="GO" id="GO:0016301">
    <property type="term" value="F:kinase activity"/>
    <property type="evidence" value="ECO:0007669"/>
    <property type="project" value="UniProtKB-KW"/>
</dbReference>
<accession>A0A0A1IWN0</accession>
<gene>
    <name evidence="3" type="primary">ORF22</name>
</gene>
<reference evidence="3 4" key="1">
    <citation type="journal article" date="2015" name="PLoS ONE">
        <title>Investigation of a Large Collection of Pseudomonas aeruginosa Bacteriophages Collected from a Single Environmental Source in Abidjan, Cote d'Ivoire.</title>
        <authorList>
            <person name="Essoh C."/>
            <person name="Latino L."/>
            <person name="Midoux C."/>
            <person name="Blouin Y."/>
            <person name="Loukou G."/>
            <person name="Nguetta S.P."/>
            <person name="Lathro S."/>
            <person name="Cablanmian A."/>
            <person name="Kouassi A.K."/>
            <person name="Vergnaud G."/>
            <person name="Pourcel C."/>
        </authorList>
    </citation>
    <scope>NUCLEOTIDE SEQUENCE [LARGE SCALE GENOMIC DNA]</scope>
    <source>
        <strain evidence="3">Ab08</strain>
    </source>
</reference>
<dbReference type="InterPro" id="IPR029057">
    <property type="entry name" value="PRTase-like"/>
</dbReference>
<evidence type="ECO:0000313" key="3">
    <source>
        <dbReference type="EMBL" id="CEF89337.1"/>
    </source>
</evidence>
<feature type="domain" description="Ribose-phosphate pyrophosphokinase N-terminal" evidence="2">
    <location>
        <begin position="19"/>
        <end position="115"/>
    </location>
</feature>
<evidence type="ECO:0000313" key="4">
    <source>
        <dbReference type="Proteomes" id="UP000030224"/>
    </source>
</evidence>
<dbReference type="PANTHER" id="PTHR10210">
    <property type="entry name" value="RIBOSE-PHOSPHATE DIPHOSPHOKINASE FAMILY MEMBER"/>
    <property type="match status" value="1"/>
</dbReference>
<dbReference type="GO" id="GO:0002189">
    <property type="term" value="C:ribose phosphate diphosphokinase complex"/>
    <property type="evidence" value="ECO:0007669"/>
    <property type="project" value="TreeGrafter"/>
</dbReference>
<dbReference type="CDD" id="cd06223">
    <property type="entry name" value="PRTases_typeI"/>
    <property type="match status" value="1"/>
</dbReference>
<dbReference type="Pfam" id="PF13793">
    <property type="entry name" value="Pribosyltran_N"/>
    <property type="match status" value="1"/>
</dbReference>
<keyword evidence="1" id="KW-0545">Nucleotide biosynthesis</keyword>
<dbReference type="Proteomes" id="UP000030224">
    <property type="component" value="Segment"/>
</dbReference>
<dbReference type="InterPro" id="IPR029099">
    <property type="entry name" value="Pribosyltran_N"/>
</dbReference>
<dbReference type="SUPFAM" id="SSF53271">
    <property type="entry name" value="PRTase-like"/>
    <property type="match status" value="2"/>
</dbReference>
<dbReference type="Gene3D" id="3.40.50.2020">
    <property type="match status" value="2"/>
</dbReference>
<evidence type="ECO:0000256" key="1">
    <source>
        <dbReference type="ARBA" id="ARBA00022727"/>
    </source>
</evidence>
<organism evidence="3 4">
    <name type="scientific">Pseudomonas phage vB_PaeM_C2-10_Ab08</name>
    <dbReference type="NCBI Taxonomy" id="1548903"/>
    <lineage>
        <taxon>Viruses</taxon>
        <taxon>Duplodnaviria</taxon>
        <taxon>Heunggongvirae</taxon>
        <taxon>Uroviricota</taxon>
        <taxon>Caudoviricetes</taxon>
        <taxon>Vandenendeviridae</taxon>
        <taxon>Skurskavirinae</taxon>
        <taxon>Pakpunavirus</taxon>
        <taxon>Pakpunavirus CAb1</taxon>
    </lineage>
</organism>
<proteinExistence type="predicted"/>
<dbReference type="EMBL" id="LN610575">
    <property type="protein sequence ID" value="CEF89337.1"/>
    <property type="molecule type" value="Genomic_DNA"/>
</dbReference>
<dbReference type="PANTHER" id="PTHR10210:SF41">
    <property type="entry name" value="RIBOSE-PHOSPHATE PYROPHOSPHOKINASE 1, CHLOROPLASTIC"/>
    <property type="match status" value="1"/>
</dbReference>
<evidence type="ECO:0000259" key="2">
    <source>
        <dbReference type="Pfam" id="PF13793"/>
    </source>
</evidence>
<name>A0A0A1IWN0_9CAUD</name>
<keyword evidence="3" id="KW-0418">Kinase</keyword>
<dbReference type="GO" id="GO:0000287">
    <property type="term" value="F:magnesium ion binding"/>
    <property type="evidence" value="ECO:0007669"/>
    <property type="project" value="InterPro"/>
</dbReference>